<dbReference type="Proteomes" id="UP000646548">
    <property type="component" value="Unassembled WGS sequence"/>
</dbReference>
<evidence type="ECO:0000313" key="1">
    <source>
        <dbReference type="EMBL" id="KAF6726439.1"/>
    </source>
</evidence>
<protein>
    <submittedName>
        <fullName evidence="1">Uncharacterized protein</fullName>
    </submittedName>
</protein>
<gene>
    <name evidence="1" type="ORF">FQA47_017698</name>
</gene>
<name>A0A834CC62_ORYME</name>
<organism evidence="1 2">
    <name type="scientific">Oryzias melastigma</name>
    <name type="common">Marine medaka</name>
    <dbReference type="NCBI Taxonomy" id="30732"/>
    <lineage>
        <taxon>Eukaryota</taxon>
        <taxon>Metazoa</taxon>
        <taxon>Chordata</taxon>
        <taxon>Craniata</taxon>
        <taxon>Vertebrata</taxon>
        <taxon>Euteleostomi</taxon>
        <taxon>Actinopterygii</taxon>
        <taxon>Neopterygii</taxon>
        <taxon>Teleostei</taxon>
        <taxon>Neoteleostei</taxon>
        <taxon>Acanthomorphata</taxon>
        <taxon>Ovalentaria</taxon>
        <taxon>Atherinomorphae</taxon>
        <taxon>Beloniformes</taxon>
        <taxon>Adrianichthyidae</taxon>
        <taxon>Oryziinae</taxon>
        <taxon>Oryzias</taxon>
    </lineage>
</organism>
<comment type="caution">
    <text evidence="1">The sequence shown here is derived from an EMBL/GenBank/DDBJ whole genome shotgun (WGS) entry which is preliminary data.</text>
</comment>
<accession>A0A834CC62</accession>
<dbReference type="AlphaFoldDB" id="A0A834CC62"/>
<evidence type="ECO:0000313" key="2">
    <source>
        <dbReference type="Proteomes" id="UP000646548"/>
    </source>
</evidence>
<reference evidence="1" key="1">
    <citation type="journal article" name="BMC Genomics">
        <title>Long-read sequencing and de novo genome assembly of marine medaka (Oryzias melastigma).</title>
        <authorList>
            <person name="Liang P."/>
            <person name="Saqib H.S.A."/>
            <person name="Ni X."/>
            <person name="Shen Y."/>
        </authorList>
    </citation>
    <scope>NUCLEOTIDE SEQUENCE</scope>
    <source>
        <strain evidence="1">Bigg-433</strain>
    </source>
</reference>
<sequence>MLAKVFLSVALQRMFWSGKLTAPKPKVKKDQNPLKFFKHQKRWSGERKRTDRQRLRVQSGSVQVLQDCSRVRVQSGSNVAPASRRGSSDTLDSHLTKCLLFSQFKFVPKADLWTSTFSGPRRTAGALWTPT</sequence>
<dbReference type="EMBL" id="WKFB01000333">
    <property type="protein sequence ID" value="KAF6726439.1"/>
    <property type="molecule type" value="Genomic_DNA"/>
</dbReference>
<proteinExistence type="predicted"/>